<dbReference type="InterPro" id="IPR028989">
    <property type="entry name" value="RimP_N"/>
</dbReference>
<dbReference type="CDD" id="cd01734">
    <property type="entry name" value="YlxS_C"/>
    <property type="match status" value="1"/>
</dbReference>
<dbReference type="InterPro" id="IPR003728">
    <property type="entry name" value="Ribosome_maturation_RimP"/>
</dbReference>
<protein>
    <recommendedName>
        <fullName evidence="3">Ribosome maturation factor RimP</fullName>
    </recommendedName>
</protein>
<dbReference type="Pfam" id="PF02576">
    <property type="entry name" value="RimP_N"/>
    <property type="match status" value="1"/>
</dbReference>
<reference evidence="6 7" key="1">
    <citation type="submission" date="2015-10" db="EMBL/GenBank/DDBJ databases">
        <title>Butyribacter intestini gen. nov., sp. nov., a butyric acid-producing bacterium of the family Lachnospiraceae isolated from the human faeces.</title>
        <authorList>
            <person name="Zou Y."/>
            <person name="Xue W."/>
            <person name="Luo G."/>
            <person name="Lv M."/>
        </authorList>
    </citation>
    <scope>NUCLEOTIDE SEQUENCE [LARGE SCALE GENOMIC DNA]</scope>
    <source>
        <strain evidence="6 7">TF01-11</strain>
    </source>
</reference>
<gene>
    <name evidence="3" type="primary">rimP</name>
    <name evidence="6" type="ORF">APZ18_05690</name>
</gene>
<dbReference type="AlphaFoldDB" id="A0AAW3JVN3"/>
<comment type="function">
    <text evidence="3">Required for maturation of 30S ribosomal subunits.</text>
</comment>
<dbReference type="InterPro" id="IPR035956">
    <property type="entry name" value="RimP_N_sf"/>
</dbReference>
<dbReference type="GO" id="GO:0006412">
    <property type="term" value="P:translation"/>
    <property type="evidence" value="ECO:0007669"/>
    <property type="project" value="TreeGrafter"/>
</dbReference>
<dbReference type="SUPFAM" id="SSF75420">
    <property type="entry name" value="YhbC-like, N-terminal domain"/>
    <property type="match status" value="1"/>
</dbReference>
<comment type="subcellular location">
    <subcellularLocation>
        <location evidence="3">Cytoplasm</location>
    </subcellularLocation>
</comment>
<evidence type="ECO:0000313" key="7">
    <source>
        <dbReference type="Proteomes" id="UP000050833"/>
    </source>
</evidence>
<dbReference type="SUPFAM" id="SSF74942">
    <property type="entry name" value="YhbC-like, C-terminal domain"/>
    <property type="match status" value="1"/>
</dbReference>
<dbReference type="Gene3D" id="2.30.30.180">
    <property type="entry name" value="Ribosome maturation factor RimP, C-terminal domain"/>
    <property type="match status" value="1"/>
</dbReference>
<name>A0AAW3JVN3_9FIRM</name>
<dbReference type="PANTHER" id="PTHR33867:SF1">
    <property type="entry name" value="RIBOSOME MATURATION FACTOR RIMP"/>
    <property type="match status" value="1"/>
</dbReference>
<accession>A0AAW3JVN3</accession>
<organism evidence="6 7">
    <name type="scientific">Butyribacter intestini</name>
    <dbReference type="NCBI Taxonomy" id="1703332"/>
    <lineage>
        <taxon>Bacteria</taxon>
        <taxon>Bacillati</taxon>
        <taxon>Bacillota</taxon>
        <taxon>Clostridia</taxon>
        <taxon>Lachnospirales</taxon>
        <taxon>Lachnospiraceae</taxon>
        <taxon>Butyribacter</taxon>
    </lineage>
</organism>
<proteinExistence type="inferred from homology"/>
<sequence>MTKREEYETRTEKILEPIMTENNFELVDVEYVKEAGNWYLRAYVDKEGGITLDDCELVNRAWSDIMDEQDFIPDAYILEVSSPGLGRQLKKEKDFKRSIGEDVDVKFYKAVKIPNPRNGKEMSVKQITGMLKEFDKDTITLETDFANEYVINRKDISTVKLTIDF</sequence>
<dbReference type="HAMAP" id="MF_01077">
    <property type="entry name" value="RimP"/>
    <property type="match status" value="1"/>
</dbReference>
<dbReference type="InterPro" id="IPR028998">
    <property type="entry name" value="RimP_C"/>
</dbReference>
<dbReference type="RefSeq" id="WP_022013960.1">
    <property type="nucleotide sequence ID" value="NZ_DBGBRS010000066.1"/>
</dbReference>
<keyword evidence="7" id="KW-1185">Reference proteome</keyword>
<evidence type="ECO:0000313" key="6">
    <source>
        <dbReference type="EMBL" id="KQC86659.1"/>
    </source>
</evidence>
<dbReference type="Pfam" id="PF17384">
    <property type="entry name" value="DUF150_C"/>
    <property type="match status" value="1"/>
</dbReference>
<feature type="domain" description="Ribosome maturation factor RimP C-terminal" evidence="5">
    <location>
        <begin position="89"/>
        <end position="165"/>
    </location>
</feature>
<evidence type="ECO:0000259" key="5">
    <source>
        <dbReference type="Pfam" id="PF17384"/>
    </source>
</evidence>
<dbReference type="Proteomes" id="UP000050833">
    <property type="component" value="Unassembled WGS sequence"/>
</dbReference>
<dbReference type="GO" id="GO:0000028">
    <property type="term" value="P:ribosomal small subunit assembly"/>
    <property type="evidence" value="ECO:0007669"/>
    <property type="project" value="TreeGrafter"/>
</dbReference>
<comment type="similarity">
    <text evidence="3">Belongs to the RimP family.</text>
</comment>
<dbReference type="PANTHER" id="PTHR33867">
    <property type="entry name" value="RIBOSOME MATURATION FACTOR RIMP"/>
    <property type="match status" value="1"/>
</dbReference>
<evidence type="ECO:0000256" key="1">
    <source>
        <dbReference type="ARBA" id="ARBA00022490"/>
    </source>
</evidence>
<evidence type="ECO:0000259" key="4">
    <source>
        <dbReference type="Pfam" id="PF02576"/>
    </source>
</evidence>
<feature type="domain" description="Ribosome maturation factor RimP N-terminal" evidence="4">
    <location>
        <begin position="14"/>
        <end position="85"/>
    </location>
</feature>
<comment type="caution">
    <text evidence="6">The sequence shown here is derived from an EMBL/GenBank/DDBJ whole genome shotgun (WGS) entry which is preliminary data.</text>
</comment>
<keyword evidence="2 3" id="KW-0690">Ribosome biogenesis</keyword>
<dbReference type="InterPro" id="IPR036847">
    <property type="entry name" value="RimP_C_sf"/>
</dbReference>
<dbReference type="Gene3D" id="3.30.300.70">
    <property type="entry name" value="RimP-like superfamily, N-terminal"/>
    <property type="match status" value="1"/>
</dbReference>
<dbReference type="GO" id="GO:0005829">
    <property type="term" value="C:cytosol"/>
    <property type="evidence" value="ECO:0007669"/>
    <property type="project" value="TreeGrafter"/>
</dbReference>
<evidence type="ECO:0000256" key="3">
    <source>
        <dbReference type="HAMAP-Rule" id="MF_01077"/>
    </source>
</evidence>
<keyword evidence="1 3" id="KW-0963">Cytoplasm</keyword>
<dbReference type="FunFam" id="3.30.300.70:FF:000001">
    <property type="entry name" value="Ribosome maturation factor RimP"/>
    <property type="match status" value="1"/>
</dbReference>
<dbReference type="EMBL" id="LLKB01000001">
    <property type="protein sequence ID" value="KQC86659.1"/>
    <property type="molecule type" value="Genomic_DNA"/>
</dbReference>
<evidence type="ECO:0000256" key="2">
    <source>
        <dbReference type="ARBA" id="ARBA00022517"/>
    </source>
</evidence>